<sequence length="327" mass="36731">MATDEEEMECLSVTFENSLDLEERLENNIHLNAKCIGERLGDVLEVENPLESGFRGFLRLKVDFDASKPLITQLKISCPKEGHRNYMNPVPPLPSGGYRFPMELRTAPLSKASLFLFLSLKTFFGLPTKDWEAPTNDATNQKKDNHRGAGTSDVVIRDKLAFNTKDNQSAIIRDIEQTGPFVVSPPAVNDISLSENWYDPHRFPYWALKNTKRLLLGSDDIWANPTQLSLKDYSSHGELDLALTEPTASSTTKGYPAQSHPTYSRTKRAISTMSVTTMGCWGDFNELLHIHEKLGGPVRPIRQILKFQEAINNCNLKDLGYVGNPFT</sequence>
<reference evidence="1 2" key="1">
    <citation type="submission" date="2019-09" db="EMBL/GenBank/DDBJ databases">
        <authorList>
            <person name="Ou C."/>
        </authorList>
    </citation>
    <scope>NUCLEOTIDE SEQUENCE [LARGE SCALE GENOMIC DNA]</scope>
    <source>
        <strain evidence="1">S2</strain>
        <tissue evidence="1">Leaf</tissue>
    </source>
</reference>
<evidence type="ECO:0000313" key="2">
    <source>
        <dbReference type="Proteomes" id="UP000327157"/>
    </source>
</evidence>
<comment type="caution">
    <text evidence="1">The sequence shown here is derived from an EMBL/GenBank/DDBJ whole genome shotgun (WGS) entry which is preliminary data.</text>
</comment>
<accession>A0A5N5HNA1</accession>
<dbReference type="OrthoDB" id="1113909at2759"/>
<dbReference type="AlphaFoldDB" id="A0A5N5HNA1"/>
<reference evidence="1 2" key="3">
    <citation type="submission" date="2019-11" db="EMBL/GenBank/DDBJ databases">
        <title>A de novo genome assembly of a pear dwarfing rootstock.</title>
        <authorList>
            <person name="Wang F."/>
            <person name="Wang J."/>
            <person name="Li S."/>
            <person name="Zhang Y."/>
            <person name="Fang M."/>
            <person name="Ma L."/>
            <person name="Zhao Y."/>
            <person name="Jiang S."/>
        </authorList>
    </citation>
    <scope>NUCLEOTIDE SEQUENCE [LARGE SCALE GENOMIC DNA]</scope>
    <source>
        <strain evidence="1">S2</strain>
        <tissue evidence="1">Leaf</tissue>
    </source>
</reference>
<keyword evidence="2" id="KW-1185">Reference proteome</keyword>
<protein>
    <submittedName>
        <fullName evidence="1">Uncharacterized protein</fullName>
    </submittedName>
</protein>
<dbReference type="Proteomes" id="UP000327157">
    <property type="component" value="Chromosome 8"/>
</dbReference>
<dbReference type="EMBL" id="SMOL01000148">
    <property type="protein sequence ID" value="KAB2629088.1"/>
    <property type="molecule type" value="Genomic_DNA"/>
</dbReference>
<proteinExistence type="predicted"/>
<evidence type="ECO:0000313" key="1">
    <source>
        <dbReference type="EMBL" id="KAB2629088.1"/>
    </source>
</evidence>
<name>A0A5N5HNA1_9ROSA</name>
<gene>
    <name evidence="1" type="ORF">D8674_033883</name>
</gene>
<organism evidence="1 2">
    <name type="scientific">Pyrus ussuriensis x Pyrus communis</name>
    <dbReference type="NCBI Taxonomy" id="2448454"/>
    <lineage>
        <taxon>Eukaryota</taxon>
        <taxon>Viridiplantae</taxon>
        <taxon>Streptophyta</taxon>
        <taxon>Embryophyta</taxon>
        <taxon>Tracheophyta</taxon>
        <taxon>Spermatophyta</taxon>
        <taxon>Magnoliopsida</taxon>
        <taxon>eudicotyledons</taxon>
        <taxon>Gunneridae</taxon>
        <taxon>Pentapetalae</taxon>
        <taxon>rosids</taxon>
        <taxon>fabids</taxon>
        <taxon>Rosales</taxon>
        <taxon>Rosaceae</taxon>
        <taxon>Amygdaloideae</taxon>
        <taxon>Maleae</taxon>
        <taxon>Pyrus</taxon>
    </lineage>
</organism>
<reference evidence="2" key="2">
    <citation type="submission" date="2019-10" db="EMBL/GenBank/DDBJ databases">
        <title>A de novo genome assembly of a pear dwarfing rootstock.</title>
        <authorList>
            <person name="Wang F."/>
            <person name="Wang J."/>
            <person name="Li S."/>
            <person name="Zhang Y."/>
            <person name="Fang M."/>
            <person name="Ma L."/>
            <person name="Zhao Y."/>
            <person name="Jiang S."/>
        </authorList>
    </citation>
    <scope>NUCLEOTIDE SEQUENCE [LARGE SCALE GENOMIC DNA]</scope>
</reference>